<dbReference type="GO" id="GO:0052717">
    <property type="term" value="F:tRNA-specific adenosine-34 deaminase activity"/>
    <property type="evidence" value="ECO:0007669"/>
    <property type="project" value="UniProtKB-UniRule"/>
</dbReference>
<dbReference type="GO" id="GO:0002100">
    <property type="term" value="P:tRNA wobble adenosine to inosine editing"/>
    <property type="evidence" value="ECO:0007669"/>
    <property type="project" value="UniProtKB-UniRule"/>
</dbReference>
<protein>
    <recommendedName>
        <fullName evidence="7">tRNA-specific adenosine deaminase</fullName>
        <ecNumber evidence="7">3.5.4.33</ecNumber>
    </recommendedName>
</protein>
<dbReference type="PANTHER" id="PTHR11079">
    <property type="entry name" value="CYTOSINE DEAMINASE FAMILY MEMBER"/>
    <property type="match status" value="1"/>
</dbReference>
<dbReference type="CDD" id="cd01285">
    <property type="entry name" value="nucleoside_deaminase"/>
    <property type="match status" value="1"/>
</dbReference>
<comment type="catalytic activity">
    <reaction evidence="6 7">
        <text>adenosine(34) in tRNA + H2O + H(+) = inosine(34) in tRNA + NH4(+)</text>
        <dbReference type="Rhea" id="RHEA:43168"/>
        <dbReference type="Rhea" id="RHEA-COMP:10373"/>
        <dbReference type="Rhea" id="RHEA-COMP:10374"/>
        <dbReference type="ChEBI" id="CHEBI:15377"/>
        <dbReference type="ChEBI" id="CHEBI:15378"/>
        <dbReference type="ChEBI" id="CHEBI:28938"/>
        <dbReference type="ChEBI" id="CHEBI:74411"/>
        <dbReference type="ChEBI" id="CHEBI:82852"/>
        <dbReference type="EC" id="3.5.4.33"/>
    </reaction>
</comment>
<evidence type="ECO:0000256" key="3">
    <source>
        <dbReference type="ARBA" id="ARBA00022723"/>
    </source>
</evidence>
<feature type="compositionally biased region" description="Basic and acidic residues" evidence="8">
    <location>
        <begin position="134"/>
        <end position="145"/>
    </location>
</feature>
<feature type="region of interest" description="Disordered" evidence="8">
    <location>
        <begin position="134"/>
        <end position="155"/>
    </location>
</feature>
<evidence type="ECO:0000256" key="2">
    <source>
        <dbReference type="ARBA" id="ARBA00022694"/>
    </source>
</evidence>
<dbReference type="Pfam" id="PF00383">
    <property type="entry name" value="dCMP_cyt_deam_1"/>
    <property type="match status" value="1"/>
</dbReference>
<evidence type="ECO:0000256" key="8">
    <source>
        <dbReference type="SAM" id="MobiDB-lite"/>
    </source>
</evidence>
<evidence type="ECO:0000313" key="10">
    <source>
        <dbReference type="EMBL" id="KAB7661141.1"/>
    </source>
</evidence>
<dbReference type="PANTHER" id="PTHR11079:SF179">
    <property type="entry name" value="TRNA(ADENINE(34)) DEAMINASE, CHLOROPLASTIC"/>
    <property type="match status" value="1"/>
</dbReference>
<dbReference type="OrthoDB" id="9802676at2"/>
<dbReference type="InterPro" id="IPR002125">
    <property type="entry name" value="CMP_dCMP_dom"/>
</dbReference>
<dbReference type="GO" id="GO:0008270">
    <property type="term" value="F:zinc ion binding"/>
    <property type="evidence" value="ECO:0007669"/>
    <property type="project" value="UniProtKB-UniRule"/>
</dbReference>
<feature type="active site" description="Proton donor" evidence="7">
    <location>
        <position position="207"/>
    </location>
</feature>
<organism evidence="10 11">
    <name type="scientific">Sutterella seckii</name>
    <dbReference type="NCBI Taxonomy" id="1944635"/>
    <lineage>
        <taxon>Bacteria</taxon>
        <taxon>Pseudomonadati</taxon>
        <taxon>Pseudomonadota</taxon>
        <taxon>Betaproteobacteria</taxon>
        <taxon>Burkholderiales</taxon>
        <taxon>Sutterellaceae</taxon>
        <taxon>Sutterella</taxon>
    </lineage>
</organism>
<reference evidence="10 11" key="1">
    <citation type="submission" date="2019-10" db="EMBL/GenBank/DDBJ databases">
        <title>Genome diversity of Sutterella seckii.</title>
        <authorList>
            <person name="Chaplin A.V."/>
            <person name="Sokolova S.R."/>
            <person name="Mosin K.A."/>
            <person name="Ivanova E.L."/>
            <person name="Kochetkova T.O."/>
            <person name="Goltsov A.Y."/>
            <person name="Trofimov D.Y."/>
            <person name="Efimov B.A."/>
        </authorList>
    </citation>
    <scope>NUCLEOTIDE SEQUENCE [LARGE SCALE GENOMIC DNA]</scope>
    <source>
        <strain evidence="10 11">ASD393</strain>
    </source>
</reference>
<gene>
    <name evidence="7" type="primary">tadA</name>
    <name evidence="10" type="ORF">GBM95_05255</name>
</gene>
<evidence type="ECO:0000256" key="5">
    <source>
        <dbReference type="ARBA" id="ARBA00022833"/>
    </source>
</evidence>
<evidence type="ECO:0000259" key="9">
    <source>
        <dbReference type="PROSITE" id="PS51747"/>
    </source>
</evidence>
<accession>A0A6I1EU10</accession>
<sequence>MYQLFNPDFSISDIERFTELSIRRGIPLSSLIAADPKDRRIVAGAALLGEVGKNPSTESLLDALRDFLSGPGDWLKASPEELLDAAKAEGFVEEQGGAANIRLEPRPDVTAARLLDDLEAARVILEERRARMKETLQKKNREANAPKRPSGNPEEDVRFMKLALEEARRAGEAGEIPVGAVVVEDGRVLGKAGNETLRTGDPTAHAEVLALRRAASAAGNHRLTQTTLYVTLEPCPMCAGAISEARCARIVYGAGDPRRGALAGAFRLFDIPGVNHRPVIEGGVLGEEGEALMRDFFARRRKEKTQS</sequence>
<dbReference type="Gene3D" id="3.40.140.10">
    <property type="entry name" value="Cytidine Deaminase, domain 2"/>
    <property type="match status" value="1"/>
</dbReference>
<feature type="binding site" evidence="7">
    <location>
        <position position="235"/>
    </location>
    <ligand>
        <name>Zn(2+)</name>
        <dbReference type="ChEBI" id="CHEBI:29105"/>
        <note>catalytic</note>
    </ligand>
</feature>
<comment type="similarity">
    <text evidence="1">Belongs to the cytidine and deoxycytidylate deaminase family. ADAT2 subfamily.</text>
</comment>
<dbReference type="AlphaFoldDB" id="A0A6I1EU10"/>
<dbReference type="InterPro" id="IPR028883">
    <property type="entry name" value="tRNA_aden_deaminase"/>
</dbReference>
<keyword evidence="5 7" id="KW-0862">Zinc</keyword>
<evidence type="ECO:0000256" key="6">
    <source>
        <dbReference type="ARBA" id="ARBA00048045"/>
    </source>
</evidence>
<evidence type="ECO:0000256" key="4">
    <source>
        <dbReference type="ARBA" id="ARBA00022801"/>
    </source>
</evidence>
<feature type="domain" description="CMP/dCMP-type deaminase" evidence="9">
    <location>
        <begin position="154"/>
        <end position="269"/>
    </location>
</feature>
<evidence type="ECO:0000256" key="7">
    <source>
        <dbReference type="HAMAP-Rule" id="MF_00972"/>
    </source>
</evidence>
<comment type="cofactor">
    <cofactor evidence="7">
        <name>Zn(2+)</name>
        <dbReference type="ChEBI" id="CHEBI:29105"/>
    </cofactor>
    <text evidence="7">Binds 1 zinc ion per subunit.</text>
</comment>
<dbReference type="PROSITE" id="PS00903">
    <property type="entry name" value="CYT_DCMP_DEAMINASES_1"/>
    <property type="match status" value="1"/>
</dbReference>
<name>A0A6I1EU10_9BURK</name>
<keyword evidence="3 7" id="KW-0479">Metal-binding</keyword>
<keyword evidence="4 7" id="KW-0378">Hydrolase</keyword>
<dbReference type="PROSITE" id="PS51747">
    <property type="entry name" value="CYT_DCMP_DEAMINASES_2"/>
    <property type="match status" value="1"/>
</dbReference>
<comment type="subunit">
    <text evidence="7">Homodimer.</text>
</comment>
<dbReference type="InterPro" id="IPR016192">
    <property type="entry name" value="APOBEC/CMP_deaminase_Zn-bd"/>
</dbReference>
<dbReference type="SUPFAM" id="SSF53927">
    <property type="entry name" value="Cytidine deaminase-like"/>
    <property type="match status" value="1"/>
</dbReference>
<proteinExistence type="inferred from homology"/>
<feature type="binding site" evidence="7">
    <location>
        <position position="238"/>
    </location>
    <ligand>
        <name>Zn(2+)</name>
        <dbReference type="ChEBI" id="CHEBI:29105"/>
        <note>catalytic</note>
    </ligand>
</feature>
<dbReference type="NCBIfam" id="NF008113">
    <property type="entry name" value="PRK10860.1"/>
    <property type="match status" value="1"/>
</dbReference>
<dbReference type="HAMAP" id="MF_00972">
    <property type="entry name" value="tRNA_aden_deaminase"/>
    <property type="match status" value="1"/>
</dbReference>
<keyword evidence="2 7" id="KW-0819">tRNA processing</keyword>
<dbReference type="InterPro" id="IPR016193">
    <property type="entry name" value="Cytidine_deaminase-like"/>
</dbReference>
<dbReference type="Proteomes" id="UP000430564">
    <property type="component" value="Unassembled WGS sequence"/>
</dbReference>
<feature type="binding site" evidence="7">
    <location>
        <position position="205"/>
    </location>
    <ligand>
        <name>Zn(2+)</name>
        <dbReference type="ChEBI" id="CHEBI:29105"/>
        <note>catalytic</note>
    </ligand>
</feature>
<dbReference type="EC" id="3.5.4.33" evidence="7"/>
<comment type="function">
    <text evidence="7">Catalyzes the deamination of adenosine to inosine at the wobble position 34 of tRNA(Arg2).</text>
</comment>
<evidence type="ECO:0000313" key="11">
    <source>
        <dbReference type="Proteomes" id="UP000430564"/>
    </source>
</evidence>
<comment type="caution">
    <text evidence="10">The sequence shown here is derived from an EMBL/GenBank/DDBJ whole genome shotgun (WGS) entry which is preliminary data.</text>
</comment>
<evidence type="ECO:0000256" key="1">
    <source>
        <dbReference type="ARBA" id="ARBA00010669"/>
    </source>
</evidence>
<dbReference type="EMBL" id="WEHX01000023">
    <property type="protein sequence ID" value="KAB7661141.1"/>
    <property type="molecule type" value="Genomic_DNA"/>
</dbReference>